<reference evidence="2 3" key="2">
    <citation type="journal article" date="2017" name="Nature">
        <title>The Apostasia genome and the evolution of orchids.</title>
        <authorList>
            <person name="Zhang G.Q."/>
            <person name="Liu K.W."/>
            <person name="Li Z."/>
            <person name="Lohaus R."/>
            <person name="Hsiao Y.Y."/>
            <person name="Niu S.C."/>
            <person name="Wang J.Y."/>
            <person name="Lin Y.C."/>
            <person name="Xu Q."/>
            <person name="Chen L.J."/>
            <person name="Yoshida K."/>
            <person name="Fujiwara S."/>
            <person name="Wang Z.W."/>
            <person name="Zhang Y.Q."/>
            <person name="Mitsuda N."/>
            <person name="Wang M."/>
            <person name="Liu G.H."/>
            <person name="Pecoraro L."/>
            <person name="Huang H.X."/>
            <person name="Xiao X.J."/>
            <person name="Lin M."/>
            <person name="Wu X.Y."/>
            <person name="Wu W.L."/>
            <person name="Chen Y.Y."/>
            <person name="Chang S.B."/>
            <person name="Sakamoto S."/>
            <person name="Ohme-Takagi M."/>
            <person name="Yagi M."/>
            <person name="Zeng S.J."/>
            <person name="Shen C.Y."/>
            <person name="Yeh C.M."/>
            <person name="Luo Y.B."/>
            <person name="Tsai W.C."/>
            <person name="Van de Peer Y."/>
            <person name="Liu Z.J."/>
        </authorList>
    </citation>
    <scope>NUCLEOTIDE SEQUENCE [LARGE SCALE GENOMIC DNA]</scope>
    <source>
        <tissue evidence="2">The whole plant</tissue>
    </source>
</reference>
<accession>A0A2I0VX22</accession>
<feature type="signal peptide" evidence="1">
    <location>
        <begin position="1"/>
        <end position="15"/>
    </location>
</feature>
<dbReference type="Proteomes" id="UP000233837">
    <property type="component" value="Unassembled WGS sequence"/>
</dbReference>
<name>A0A2I0VX22_9ASPA</name>
<sequence>MWFFCFASTFQFAYGSFSSTSRAYIKDCGSIFVVVMGQMDDDEQGLSLRAMEGLLGNLARFCGFFLSGWRHYDGQFCWVLRCLLRFCGQPVPPSATIRLRF</sequence>
<organism evidence="2 3">
    <name type="scientific">Dendrobium catenatum</name>
    <dbReference type="NCBI Taxonomy" id="906689"/>
    <lineage>
        <taxon>Eukaryota</taxon>
        <taxon>Viridiplantae</taxon>
        <taxon>Streptophyta</taxon>
        <taxon>Embryophyta</taxon>
        <taxon>Tracheophyta</taxon>
        <taxon>Spermatophyta</taxon>
        <taxon>Magnoliopsida</taxon>
        <taxon>Liliopsida</taxon>
        <taxon>Asparagales</taxon>
        <taxon>Orchidaceae</taxon>
        <taxon>Epidendroideae</taxon>
        <taxon>Malaxideae</taxon>
        <taxon>Dendrobiinae</taxon>
        <taxon>Dendrobium</taxon>
    </lineage>
</organism>
<protein>
    <recommendedName>
        <fullName evidence="4">Secreted protein</fullName>
    </recommendedName>
</protein>
<evidence type="ECO:0008006" key="4">
    <source>
        <dbReference type="Google" id="ProtNLM"/>
    </source>
</evidence>
<evidence type="ECO:0000313" key="2">
    <source>
        <dbReference type="EMBL" id="PKU67958.1"/>
    </source>
</evidence>
<gene>
    <name evidence="2" type="ORF">MA16_Dca006993</name>
</gene>
<keyword evidence="3" id="KW-1185">Reference proteome</keyword>
<feature type="chain" id="PRO_5014190519" description="Secreted protein" evidence="1">
    <location>
        <begin position="16"/>
        <end position="101"/>
    </location>
</feature>
<reference evidence="2 3" key="1">
    <citation type="journal article" date="2016" name="Sci. Rep.">
        <title>The Dendrobium catenatum Lindl. genome sequence provides insights into polysaccharide synthase, floral development and adaptive evolution.</title>
        <authorList>
            <person name="Zhang G.Q."/>
            <person name="Xu Q."/>
            <person name="Bian C."/>
            <person name="Tsai W.C."/>
            <person name="Yeh C.M."/>
            <person name="Liu K.W."/>
            <person name="Yoshida K."/>
            <person name="Zhang L.S."/>
            <person name="Chang S.B."/>
            <person name="Chen F."/>
            <person name="Shi Y."/>
            <person name="Su Y.Y."/>
            <person name="Zhang Y.Q."/>
            <person name="Chen L.J."/>
            <person name="Yin Y."/>
            <person name="Lin M."/>
            <person name="Huang H."/>
            <person name="Deng H."/>
            <person name="Wang Z.W."/>
            <person name="Zhu S.L."/>
            <person name="Zhao X."/>
            <person name="Deng C."/>
            <person name="Niu S.C."/>
            <person name="Huang J."/>
            <person name="Wang M."/>
            <person name="Liu G.H."/>
            <person name="Yang H.J."/>
            <person name="Xiao X.J."/>
            <person name="Hsiao Y.Y."/>
            <person name="Wu W.L."/>
            <person name="Chen Y.Y."/>
            <person name="Mitsuda N."/>
            <person name="Ohme-Takagi M."/>
            <person name="Luo Y.B."/>
            <person name="Van de Peer Y."/>
            <person name="Liu Z.J."/>
        </authorList>
    </citation>
    <scope>NUCLEOTIDE SEQUENCE [LARGE SCALE GENOMIC DNA]</scope>
    <source>
        <tissue evidence="2">The whole plant</tissue>
    </source>
</reference>
<dbReference type="EMBL" id="KZ503159">
    <property type="protein sequence ID" value="PKU67958.1"/>
    <property type="molecule type" value="Genomic_DNA"/>
</dbReference>
<evidence type="ECO:0000256" key="1">
    <source>
        <dbReference type="SAM" id="SignalP"/>
    </source>
</evidence>
<dbReference type="AlphaFoldDB" id="A0A2I0VX22"/>
<evidence type="ECO:0000313" key="3">
    <source>
        <dbReference type="Proteomes" id="UP000233837"/>
    </source>
</evidence>
<proteinExistence type="predicted"/>
<keyword evidence="1" id="KW-0732">Signal</keyword>